<sequence>MKFKISPSFFIVQTVLNDVKSCMSSGGLPVKA</sequence>
<dbReference type="EMBL" id="BK014830">
    <property type="protein sequence ID" value="DAD77671.1"/>
    <property type="molecule type" value="Genomic_DNA"/>
</dbReference>
<reference evidence="1" key="1">
    <citation type="journal article" date="2021" name="Proc. Natl. Acad. Sci. U.S.A.">
        <title>A Catalog of Tens of Thousands of Viruses from Human Metagenomes Reveals Hidden Associations with Chronic Diseases.</title>
        <authorList>
            <person name="Tisza M.J."/>
            <person name="Buck C.B."/>
        </authorList>
    </citation>
    <scope>NUCLEOTIDE SEQUENCE</scope>
    <source>
        <strain evidence="1">CtPi453</strain>
    </source>
</reference>
<accession>A0A8S5M6F9</accession>
<evidence type="ECO:0000313" key="1">
    <source>
        <dbReference type="EMBL" id="DAD77671.1"/>
    </source>
</evidence>
<organism evidence="1">
    <name type="scientific">Siphoviridae sp. ctPi453</name>
    <dbReference type="NCBI Taxonomy" id="2826324"/>
    <lineage>
        <taxon>Viruses</taxon>
        <taxon>Duplodnaviria</taxon>
        <taxon>Heunggongvirae</taxon>
        <taxon>Uroviricota</taxon>
        <taxon>Caudoviricetes</taxon>
    </lineage>
</organism>
<name>A0A8S5M6F9_9CAUD</name>
<proteinExistence type="predicted"/>
<protein>
    <submittedName>
        <fullName evidence="1">Uncharacterized protein</fullName>
    </submittedName>
</protein>